<reference evidence="1" key="1">
    <citation type="submission" date="2018-05" db="EMBL/GenBank/DDBJ databases">
        <authorList>
            <person name="Lanie J.A."/>
            <person name="Ng W.-L."/>
            <person name="Kazmierczak K.M."/>
            <person name="Andrzejewski T.M."/>
            <person name="Davidsen T.M."/>
            <person name="Wayne K.J."/>
            <person name="Tettelin H."/>
            <person name="Glass J.I."/>
            <person name="Rusch D."/>
            <person name="Podicherti R."/>
            <person name="Tsui H.-C.T."/>
            <person name="Winkler M.E."/>
        </authorList>
    </citation>
    <scope>NUCLEOTIDE SEQUENCE</scope>
</reference>
<accession>A0A381YG92</accession>
<evidence type="ECO:0008006" key="2">
    <source>
        <dbReference type="Google" id="ProtNLM"/>
    </source>
</evidence>
<name>A0A381YG92_9ZZZZ</name>
<evidence type="ECO:0000313" key="1">
    <source>
        <dbReference type="EMBL" id="SVA75930.1"/>
    </source>
</evidence>
<dbReference type="EMBL" id="UINC01018145">
    <property type="protein sequence ID" value="SVA75930.1"/>
    <property type="molecule type" value="Genomic_DNA"/>
</dbReference>
<gene>
    <name evidence="1" type="ORF">METZ01_LOCUS128784</name>
</gene>
<sequence>MITQRRVFQAKPGMSGAVVTKMKEFQPIFERHGGPPCRYYTDQLSGRTDRVVWEFDTDSLSSLENILWAASQNADFVRDYESWYAGLTPLLESAIVELWNQE</sequence>
<proteinExistence type="predicted"/>
<protein>
    <recommendedName>
        <fullName evidence="2">NIPSNAP domain-containing protein</fullName>
    </recommendedName>
</protein>
<organism evidence="1">
    <name type="scientific">marine metagenome</name>
    <dbReference type="NCBI Taxonomy" id="408172"/>
    <lineage>
        <taxon>unclassified sequences</taxon>
        <taxon>metagenomes</taxon>
        <taxon>ecological metagenomes</taxon>
    </lineage>
</organism>
<dbReference type="AlphaFoldDB" id="A0A381YG92"/>